<sequence length="324" mass="35395">MRIAKALVTGGAGFIGSHIVDELIARGIETYVIDNLSTGTLNNLVQHRGNSLLHFMAGDVREAEALLQDTNIDVVFHEAAIASVPKSVSHPLLVHDVNVNMTLHLLNYCVKSGVKRFIFASSAAVYGILESKATEDMACRPNSPYGAGKLAIEDYLHAYRRTYGLETVMLRYFNVYGPRQIYSDYSGVITIFINKLLEGERPVIFGDGLQVRDFVHVSDIVQANMLAMDSAAAVGEMFNVASGRATNILEMVKIIKKLMGATDIEHQFAPPRPGDMKLGLASIDKIRAVLGYDPKIQIQQGLKGVIESISKIQVPKIQHAGEAT</sequence>
<dbReference type="InParanoid" id="K0INE8"/>
<dbReference type="STRING" id="1237085.Ngar_c23230"/>
<dbReference type="RefSeq" id="WP_015019784.1">
    <property type="nucleotide sequence ID" value="NC_018719.1"/>
</dbReference>
<dbReference type="PATRIC" id="fig|1237085.11.peg.2298"/>
<organism evidence="2 3">
    <name type="scientific">Nitrososphaera gargensis (strain Ga9.2)</name>
    <dbReference type="NCBI Taxonomy" id="1237085"/>
    <lineage>
        <taxon>Archaea</taxon>
        <taxon>Nitrososphaerota</taxon>
        <taxon>Nitrososphaeria</taxon>
        <taxon>Nitrososphaerales</taxon>
        <taxon>Nitrososphaeraceae</taxon>
        <taxon>Nitrososphaera</taxon>
    </lineage>
</organism>
<dbReference type="AlphaFoldDB" id="K0INE8"/>
<protein>
    <submittedName>
        <fullName evidence="2">Putative UDP-glucose 4-epimerase</fullName>
    </submittedName>
</protein>
<accession>K0INE8</accession>
<evidence type="ECO:0000313" key="2">
    <source>
        <dbReference type="EMBL" id="AFU59249.1"/>
    </source>
</evidence>
<proteinExistence type="predicted"/>
<dbReference type="InterPro" id="IPR050177">
    <property type="entry name" value="Lipid_A_modif_metabolic_enz"/>
</dbReference>
<dbReference type="Proteomes" id="UP000008037">
    <property type="component" value="Chromosome"/>
</dbReference>
<dbReference type="SUPFAM" id="SSF51735">
    <property type="entry name" value="NAD(P)-binding Rossmann-fold domains"/>
    <property type="match status" value="1"/>
</dbReference>
<dbReference type="GeneID" id="13794340"/>
<reference evidence="2 3" key="1">
    <citation type="journal article" date="2012" name="Environ. Microbiol.">
        <title>The genome of the ammonia-oxidizing Candidatus Nitrososphaera gargensis: insights into metabolic versatility and environmental adaptations.</title>
        <authorList>
            <person name="Spang A."/>
            <person name="Poehlein A."/>
            <person name="Offre P."/>
            <person name="Zumbragel S."/>
            <person name="Haider S."/>
            <person name="Rychlik N."/>
            <person name="Nowka B."/>
            <person name="Schmeisser C."/>
            <person name="Lebedeva E.V."/>
            <person name="Rattei T."/>
            <person name="Bohm C."/>
            <person name="Schmid M."/>
            <person name="Galushko A."/>
            <person name="Hatzenpichler R."/>
            <person name="Weinmaier T."/>
            <person name="Daniel R."/>
            <person name="Schleper C."/>
            <person name="Spieck E."/>
            <person name="Streit W."/>
            <person name="Wagner M."/>
        </authorList>
    </citation>
    <scope>NUCLEOTIDE SEQUENCE [LARGE SCALE GENOMIC DNA]</scope>
    <source>
        <strain evidence="3">Ga9.2</strain>
    </source>
</reference>
<gene>
    <name evidence="2" type="ordered locus">Ngar_c23230</name>
</gene>
<dbReference type="PANTHER" id="PTHR43245">
    <property type="entry name" value="BIFUNCTIONAL POLYMYXIN RESISTANCE PROTEIN ARNA"/>
    <property type="match status" value="1"/>
</dbReference>
<dbReference type="KEGG" id="nga:Ngar_c23230"/>
<dbReference type="Gene3D" id="3.40.50.720">
    <property type="entry name" value="NAD(P)-binding Rossmann-like Domain"/>
    <property type="match status" value="1"/>
</dbReference>
<name>K0INE8_NITGG</name>
<dbReference type="InterPro" id="IPR036291">
    <property type="entry name" value="NAD(P)-bd_dom_sf"/>
</dbReference>
<dbReference type="InterPro" id="IPR001509">
    <property type="entry name" value="Epimerase_deHydtase"/>
</dbReference>
<evidence type="ECO:0000313" key="3">
    <source>
        <dbReference type="Proteomes" id="UP000008037"/>
    </source>
</evidence>
<feature type="domain" description="NAD-dependent epimerase/dehydratase" evidence="1">
    <location>
        <begin position="6"/>
        <end position="241"/>
    </location>
</feature>
<dbReference type="PANTHER" id="PTHR43245:SF13">
    <property type="entry name" value="UDP-D-APIOSE_UDP-D-XYLOSE SYNTHASE 2"/>
    <property type="match status" value="1"/>
</dbReference>
<evidence type="ECO:0000259" key="1">
    <source>
        <dbReference type="Pfam" id="PF01370"/>
    </source>
</evidence>
<keyword evidence="3" id="KW-1185">Reference proteome</keyword>
<dbReference type="FunCoup" id="K0INE8">
    <property type="interactions" value="103"/>
</dbReference>
<dbReference type="BioCyc" id="CNIT1237085:G1324-2321-MONOMER"/>
<dbReference type="OrthoDB" id="4907at2157"/>
<dbReference type="EMBL" id="CP002408">
    <property type="protein sequence ID" value="AFU59249.1"/>
    <property type="molecule type" value="Genomic_DNA"/>
</dbReference>
<dbReference type="HOGENOM" id="CLU_007383_1_7_2"/>
<dbReference type="Pfam" id="PF01370">
    <property type="entry name" value="Epimerase"/>
    <property type="match status" value="1"/>
</dbReference>